<accession>A0ABV9CJU3</accession>
<proteinExistence type="predicted"/>
<evidence type="ECO:0000313" key="2">
    <source>
        <dbReference type="Proteomes" id="UP001596004"/>
    </source>
</evidence>
<name>A0ABV9CJU3_9ACTN</name>
<dbReference type="RefSeq" id="WP_380843347.1">
    <property type="nucleotide sequence ID" value="NZ_JBHSFP010000016.1"/>
</dbReference>
<dbReference type="Proteomes" id="UP001596004">
    <property type="component" value="Unassembled WGS sequence"/>
</dbReference>
<organism evidence="1 2">
    <name type="scientific">Sphaerisporangium dianthi</name>
    <dbReference type="NCBI Taxonomy" id="1436120"/>
    <lineage>
        <taxon>Bacteria</taxon>
        <taxon>Bacillati</taxon>
        <taxon>Actinomycetota</taxon>
        <taxon>Actinomycetes</taxon>
        <taxon>Streptosporangiales</taxon>
        <taxon>Streptosporangiaceae</taxon>
        <taxon>Sphaerisporangium</taxon>
    </lineage>
</organism>
<sequence>MEDREDIVRLRRIFDMLRAAALSVDSSIELIEKAATEWTH</sequence>
<gene>
    <name evidence="1" type="ORF">ACFO60_22240</name>
</gene>
<evidence type="ECO:0000313" key="1">
    <source>
        <dbReference type="EMBL" id="MFC4533499.1"/>
    </source>
</evidence>
<keyword evidence="2" id="KW-1185">Reference proteome</keyword>
<protein>
    <submittedName>
        <fullName evidence="1">Uncharacterized protein</fullName>
    </submittedName>
</protein>
<reference evidence="2" key="1">
    <citation type="journal article" date="2019" name="Int. J. Syst. Evol. Microbiol.">
        <title>The Global Catalogue of Microorganisms (GCM) 10K type strain sequencing project: providing services to taxonomists for standard genome sequencing and annotation.</title>
        <authorList>
            <consortium name="The Broad Institute Genomics Platform"/>
            <consortium name="The Broad Institute Genome Sequencing Center for Infectious Disease"/>
            <person name="Wu L."/>
            <person name="Ma J."/>
        </authorList>
    </citation>
    <scope>NUCLEOTIDE SEQUENCE [LARGE SCALE GENOMIC DNA]</scope>
    <source>
        <strain evidence="2">CGMCC 4.7132</strain>
    </source>
</reference>
<comment type="caution">
    <text evidence="1">The sequence shown here is derived from an EMBL/GenBank/DDBJ whole genome shotgun (WGS) entry which is preliminary data.</text>
</comment>
<dbReference type="EMBL" id="JBHSFP010000016">
    <property type="protein sequence ID" value="MFC4533499.1"/>
    <property type="molecule type" value="Genomic_DNA"/>
</dbReference>